<keyword evidence="2" id="KW-1185">Reference proteome</keyword>
<dbReference type="Proteomes" id="UP001482620">
    <property type="component" value="Unassembled WGS sequence"/>
</dbReference>
<evidence type="ECO:0000313" key="2">
    <source>
        <dbReference type="Proteomes" id="UP001482620"/>
    </source>
</evidence>
<protein>
    <submittedName>
        <fullName evidence="1">Uncharacterized protein</fullName>
    </submittedName>
</protein>
<organism evidence="1 2">
    <name type="scientific">Ilyodon furcidens</name>
    <name type="common">goldbreast splitfin</name>
    <dbReference type="NCBI Taxonomy" id="33524"/>
    <lineage>
        <taxon>Eukaryota</taxon>
        <taxon>Metazoa</taxon>
        <taxon>Chordata</taxon>
        <taxon>Craniata</taxon>
        <taxon>Vertebrata</taxon>
        <taxon>Euteleostomi</taxon>
        <taxon>Actinopterygii</taxon>
        <taxon>Neopterygii</taxon>
        <taxon>Teleostei</taxon>
        <taxon>Neoteleostei</taxon>
        <taxon>Acanthomorphata</taxon>
        <taxon>Ovalentaria</taxon>
        <taxon>Atherinomorphae</taxon>
        <taxon>Cyprinodontiformes</taxon>
        <taxon>Goodeidae</taxon>
        <taxon>Ilyodon</taxon>
    </lineage>
</organism>
<evidence type="ECO:0000313" key="1">
    <source>
        <dbReference type="EMBL" id="MEQ2243645.1"/>
    </source>
</evidence>
<comment type="caution">
    <text evidence="1">The sequence shown here is derived from an EMBL/GenBank/DDBJ whole genome shotgun (WGS) entry which is preliminary data.</text>
</comment>
<dbReference type="EMBL" id="JAHRIQ010070126">
    <property type="protein sequence ID" value="MEQ2243645.1"/>
    <property type="molecule type" value="Genomic_DNA"/>
</dbReference>
<gene>
    <name evidence="1" type="ORF">ILYODFUR_008946</name>
</gene>
<name>A0ABV0UEI7_9TELE</name>
<accession>A0ABV0UEI7</accession>
<reference evidence="1 2" key="1">
    <citation type="submission" date="2021-06" db="EMBL/GenBank/DDBJ databases">
        <authorList>
            <person name="Palmer J.M."/>
        </authorList>
    </citation>
    <scope>NUCLEOTIDE SEQUENCE [LARGE SCALE GENOMIC DNA]</scope>
    <source>
        <strain evidence="2">if_2019</strain>
        <tissue evidence="1">Muscle</tissue>
    </source>
</reference>
<sequence length="177" mass="19660">MSCTTLTYFSATPDFLIQYHSSSLGYPVIWHVQIYTDLHCSSLISFSIPTPVLLHSTTKAPYQLSFHKTLNTTLPVSLIALAVAVQSSGSYPETVSTDVILQITSSAQDVIHLCAPTSTLVSHPVFLYLLEELFTTVIFILFAKSTTIFTRSVFYITSFNSLQKFTFSFNSHPICEA</sequence>
<proteinExistence type="predicted"/>